<gene>
    <name evidence="2" type="ORF">NDU88_000330</name>
</gene>
<feature type="region of interest" description="Disordered" evidence="1">
    <location>
        <begin position="1"/>
        <end position="57"/>
    </location>
</feature>
<organism evidence="2 3">
    <name type="scientific">Pleurodeles waltl</name>
    <name type="common">Iberian ribbed newt</name>
    <dbReference type="NCBI Taxonomy" id="8319"/>
    <lineage>
        <taxon>Eukaryota</taxon>
        <taxon>Metazoa</taxon>
        <taxon>Chordata</taxon>
        <taxon>Craniata</taxon>
        <taxon>Vertebrata</taxon>
        <taxon>Euteleostomi</taxon>
        <taxon>Amphibia</taxon>
        <taxon>Batrachia</taxon>
        <taxon>Caudata</taxon>
        <taxon>Salamandroidea</taxon>
        <taxon>Salamandridae</taxon>
        <taxon>Pleurodelinae</taxon>
        <taxon>Pleurodeles</taxon>
    </lineage>
</organism>
<name>A0AAV7S6N4_PLEWA</name>
<protein>
    <submittedName>
        <fullName evidence="2">Uncharacterized protein</fullName>
    </submittedName>
</protein>
<reference evidence="2" key="1">
    <citation type="journal article" date="2022" name="bioRxiv">
        <title>Sequencing and chromosome-scale assembly of the giantPleurodeles waltlgenome.</title>
        <authorList>
            <person name="Brown T."/>
            <person name="Elewa A."/>
            <person name="Iarovenko S."/>
            <person name="Subramanian E."/>
            <person name="Araus A.J."/>
            <person name="Petzold A."/>
            <person name="Susuki M."/>
            <person name="Suzuki K.-i.T."/>
            <person name="Hayashi T."/>
            <person name="Toyoda A."/>
            <person name="Oliveira C."/>
            <person name="Osipova E."/>
            <person name="Leigh N.D."/>
            <person name="Simon A."/>
            <person name="Yun M.H."/>
        </authorList>
    </citation>
    <scope>NUCLEOTIDE SEQUENCE</scope>
    <source>
        <strain evidence="2">20211129_DDA</strain>
        <tissue evidence="2">Liver</tissue>
    </source>
</reference>
<dbReference type="EMBL" id="JANPWB010000008">
    <property type="protein sequence ID" value="KAJ1159825.1"/>
    <property type="molecule type" value="Genomic_DNA"/>
</dbReference>
<dbReference type="AlphaFoldDB" id="A0AAV7S6N4"/>
<evidence type="ECO:0000313" key="3">
    <source>
        <dbReference type="Proteomes" id="UP001066276"/>
    </source>
</evidence>
<dbReference type="Proteomes" id="UP001066276">
    <property type="component" value="Chromosome 4_2"/>
</dbReference>
<comment type="caution">
    <text evidence="2">The sequence shown here is derived from an EMBL/GenBank/DDBJ whole genome shotgun (WGS) entry which is preliminary data.</text>
</comment>
<proteinExistence type="predicted"/>
<sequence>MRQLAHTGAPGIKSWHLRRKPTTGVSSGEQLVDGKTANRATAEHRSRAGTTSPPGSAPQFLDLAIARYLFDNPLSFP</sequence>
<accession>A0AAV7S6N4</accession>
<keyword evidence="3" id="KW-1185">Reference proteome</keyword>
<evidence type="ECO:0000313" key="2">
    <source>
        <dbReference type="EMBL" id="KAJ1159825.1"/>
    </source>
</evidence>
<evidence type="ECO:0000256" key="1">
    <source>
        <dbReference type="SAM" id="MobiDB-lite"/>
    </source>
</evidence>